<dbReference type="InterPro" id="IPR018097">
    <property type="entry name" value="EGF_Ca-bd_CS"/>
</dbReference>
<feature type="domain" description="C-type lectin" evidence="7">
    <location>
        <begin position="167"/>
        <end position="299"/>
    </location>
</feature>
<dbReference type="PROSITE" id="PS00022">
    <property type="entry name" value="EGF_1"/>
    <property type="match status" value="2"/>
</dbReference>
<feature type="chain" id="PRO_5039917119" evidence="5">
    <location>
        <begin position="21"/>
        <end position="306"/>
    </location>
</feature>
<sequence>MRLLLLHACIVIVLVGNSDAWFILGPGLNKHSKKKETVPRGSEVNTETSRNTGEEPTVLSAHYTVNGATVPPNLYCTICPNDISECNENTYKHGHCVSQSGGGYNCTCSPGWTGQNCQQDIDECTGNPCQHGQCVNQDGGYKCTCSPGWTGQNCQQAIQCQSGWREHNNHCYKLMRDKASWSTADSMCKTQGAILASITSSAENNFIKGVISNARESVWIGLHKNGGSWKWVDGSGVSYKNWDQGEPNNRSGWFIRAGGKCANMKSSTNRRSLFSMTRFSTPGKWGGSNCSNGFHFICKKSKDVTS</sequence>
<dbReference type="FunFam" id="3.10.100.10:FF:000094">
    <property type="entry name" value="Uncharacterized protein"/>
    <property type="match status" value="1"/>
</dbReference>
<dbReference type="GO" id="GO:0038023">
    <property type="term" value="F:signaling receptor activity"/>
    <property type="evidence" value="ECO:0000318"/>
    <property type="project" value="GO_Central"/>
</dbReference>
<dbReference type="Gene3D" id="2.10.25.10">
    <property type="entry name" value="Laminin"/>
    <property type="match status" value="2"/>
</dbReference>
<dbReference type="InterPro" id="IPR049883">
    <property type="entry name" value="NOTCH1_EGF-like"/>
</dbReference>
<feature type="disulfide bond" evidence="3">
    <location>
        <begin position="108"/>
        <end position="117"/>
    </location>
</feature>
<dbReference type="RefSeq" id="XP_035686788.1">
    <property type="nucleotide sequence ID" value="XM_035830895.1"/>
</dbReference>
<dbReference type="SUPFAM" id="SSF57196">
    <property type="entry name" value="EGF/Laminin"/>
    <property type="match status" value="2"/>
</dbReference>
<dbReference type="PROSITE" id="PS50026">
    <property type="entry name" value="EGF_3"/>
    <property type="match status" value="2"/>
</dbReference>
<reference evidence="9" key="2">
    <citation type="submission" date="2025-08" db="UniProtKB">
        <authorList>
            <consortium name="RefSeq"/>
        </authorList>
    </citation>
    <scope>IDENTIFICATION</scope>
    <source>
        <strain evidence="9">S238N-H82</strain>
        <tissue evidence="9">Testes</tissue>
    </source>
</reference>
<evidence type="ECO:0000256" key="4">
    <source>
        <dbReference type="SAM" id="MobiDB-lite"/>
    </source>
</evidence>
<evidence type="ECO:0000259" key="7">
    <source>
        <dbReference type="PROSITE" id="PS50041"/>
    </source>
</evidence>
<gene>
    <name evidence="9" type="primary">LOC118423001</name>
</gene>
<dbReference type="SUPFAM" id="SSF56436">
    <property type="entry name" value="C-type lectin-like"/>
    <property type="match status" value="1"/>
</dbReference>
<evidence type="ECO:0000313" key="9">
    <source>
        <dbReference type="RefSeq" id="XP_035686788.1"/>
    </source>
</evidence>
<dbReference type="CDD" id="cd00054">
    <property type="entry name" value="EGF_CA"/>
    <property type="match status" value="2"/>
</dbReference>
<name>A0A9J7LPJ7_BRAFL</name>
<dbReference type="SMART" id="SM00179">
    <property type="entry name" value="EGF_CA"/>
    <property type="match status" value="2"/>
</dbReference>
<dbReference type="SMART" id="SM00181">
    <property type="entry name" value="EGF"/>
    <property type="match status" value="2"/>
</dbReference>
<dbReference type="InterPro" id="IPR001304">
    <property type="entry name" value="C-type_lectin-like"/>
</dbReference>
<organism evidence="8 9">
    <name type="scientific">Branchiostoma floridae</name>
    <name type="common">Florida lancelet</name>
    <name type="synonym">Amphioxus</name>
    <dbReference type="NCBI Taxonomy" id="7739"/>
    <lineage>
        <taxon>Eukaryota</taxon>
        <taxon>Metazoa</taxon>
        <taxon>Chordata</taxon>
        <taxon>Cephalochordata</taxon>
        <taxon>Leptocardii</taxon>
        <taxon>Amphioxiformes</taxon>
        <taxon>Branchiostomatidae</taxon>
        <taxon>Branchiostoma</taxon>
    </lineage>
</organism>
<comment type="caution">
    <text evidence="3">Lacks conserved residue(s) required for the propagation of feature annotation.</text>
</comment>
<dbReference type="PANTHER" id="PTHR22803">
    <property type="entry name" value="MANNOSE, PHOSPHOLIPASE, LECTIN RECEPTOR RELATED"/>
    <property type="match status" value="1"/>
</dbReference>
<dbReference type="InterPro" id="IPR016187">
    <property type="entry name" value="CTDL_fold"/>
</dbReference>
<dbReference type="PROSITE" id="PS01187">
    <property type="entry name" value="EGF_CA"/>
    <property type="match status" value="1"/>
</dbReference>
<evidence type="ECO:0000256" key="5">
    <source>
        <dbReference type="SAM" id="SignalP"/>
    </source>
</evidence>
<keyword evidence="2 3" id="KW-1015">Disulfide bond</keyword>
<proteinExistence type="predicted"/>
<dbReference type="FunFam" id="2.10.25.10:FF:000901">
    <property type="entry name" value="Uncharacterized protein"/>
    <property type="match status" value="1"/>
</dbReference>
<dbReference type="InterPro" id="IPR000152">
    <property type="entry name" value="EGF-type_Asp/Asn_hydroxyl_site"/>
</dbReference>
<feature type="domain" description="EGF-like" evidence="6">
    <location>
        <begin position="120"/>
        <end position="155"/>
    </location>
</feature>
<dbReference type="OMA" id="HACIVIV"/>
<dbReference type="Pfam" id="PF07645">
    <property type="entry name" value="EGF_CA"/>
    <property type="match status" value="1"/>
</dbReference>
<dbReference type="AlphaFoldDB" id="A0A9J7LPJ7"/>
<keyword evidence="5" id="KW-0732">Signal</keyword>
<protein>
    <submittedName>
        <fullName evidence="9">Neurocan core protein-like</fullName>
    </submittedName>
</protein>
<feature type="disulfide bond" evidence="3">
    <location>
        <begin position="145"/>
        <end position="154"/>
    </location>
</feature>
<dbReference type="InterPro" id="IPR000742">
    <property type="entry name" value="EGF"/>
</dbReference>
<dbReference type="GeneID" id="118423001"/>
<dbReference type="InterPro" id="IPR050111">
    <property type="entry name" value="C-type_lectin/snaclec_domain"/>
</dbReference>
<dbReference type="PROSITE" id="PS01186">
    <property type="entry name" value="EGF_2"/>
    <property type="match status" value="2"/>
</dbReference>
<feature type="disulfide bond" evidence="3">
    <location>
        <begin position="86"/>
        <end position="96"/>
    </location>
</feature>
<dbReference type="CDD" id="cd00037">
    <property type="entry name" value="CLECT"/>
    <property type="match status" value="1"/>
</dbReference>
<keyword evidence="1 3" id="KW-0245">EGF-like domain</keyword>
<dbReference type="OrthoDB" id="441660at2759"/>
<dbReference type="GO" id="GO:0005509">
    <property type="term" value="F:calcium ion binding"/>
    <property type="evidence" value="ECO:0007669"/>
    <property type="project" value="InterPro"/>
</dbReference>
<keyword evidence="8" id="KW-1185">Reference proteome</keyword>
<dbReference type="Proteomes" id="UP000001554">
    <property type="component" value="Chromosome 9"/>
</dbReference>
<feature type="domain" description="EGF-like" evidence="6">
    <location>
        <begin position="82"/>
        <end position="118"/>
    </location>
</feature>
<dbReference type="PROSITE" id="PS50041">
    <property type="entry name" value="C_TYPE_LECTIN_2"/>
    <property type="match status" value="1"/>
</dbReference>
<feature type="signal peptide" evidence="5">
    <location>
        <begin position="1"/>
        <end position="20"/>
    </location>
</feature>
<dbReference type="InterPro" id="IPR016186">
    <property type="entry name" value="C-type_lectin-like/link_sf"/>
</dbReference>
<reference evidence="8" key="1">
    <citation type="journal article" date="2020" name="Nat. Ecol. Evol.">
        <title>Deeply conserved synteny resolves early events in vertebrate evolution.</title>
        <authorList>
            <person name="Simakov O."/>
            <person name="Marletaz F."/>
            <person name="Yue J.X."/>
            <person name="O'Connell B."/>
            <person name="Jenkins J."/>
            <person name="Brandt A."/>
            <person name="Calef R."/>
            <person name="Tung C.H."/>
            <person name="Huang T.K."/>
            <person name="Schmutz J."/>
            <person name="Satoh N."/>
            <person name="Yu J.K."/>
            <person name="Putnam N.H."/>
            <person name="Green R.E."/>
            <person name="Rokhsar D.S."/>
        </authorList>
    </citation>
    <scope>NUCLEOTIDE SEQUENCE [LARGE SCALE GENOMIC DNA]</scope>
    <source>
        <strain evidence="8">S238N-H82</strain>
    </source>
</reference>
<evidence type="ECO:0000256" key="3">
    <source>
        <dbReference type="PROSITE-ProRule" id="PRU00076"/>
    </source>
</evidence>
<dbReference type="Pfam" id="PF00059">
    <property type="entry name" value="Lectin_C"/>
    <property type="match status" value="1"/>
</dbReference>
<dbReference type="KEGG" id="bfo:118423001"/>
<dbReference type="SMART" id="SM00034">
    <property type="entry name" value="CLECT"/>
    <property type="match status" value="1"/>
</dbReference>
<feature type="disulfide bond" evidence="3">
    <location>
        <begin position="124"/>
        <end position="134"/>
    </location>
</feature>
<evidence type="ECO:0000259" key="6">
    <source>
        <dbReference type="PROSITE" id="PS50026"/>
    </source>
</evidence>
<evidence type="ECO:0000256" key="1">
    <source>
        <dbReference type="ARBA" id="ARBA00022536"/>
    </source>
</evidence>
<dbReference type="Gene3D" id="3.10.100.10">
    <property type="entry name" value="Mannose-Binding Protein A, subunit A"/>
    <property type="match status" value="1"/>
</dbReference>
<evidence type="ECO:0000313" key="8">
    <source>
        <dbReference type="Proteomes" id="UP000001554"/>
    </source>
</evidence>
<evidence type="ECO:0000256" key="2">
    <source>
        <dbReference type="ARBA" id="ARBA00023157"/>
    </source>
</evidence>
<feature type="region of interest" description="Disordered" evidence="4">
    <location>
        <begin position="31"/>
        <end position="55"/>
    </location>
</feature>
<accession>A0A9J7LPJ7</accession>
<dbReference type="PROSITE" id="PS00010">
    <property type="entry name" value="ASX_HYDROXYL"/>
    <property type="match status" value="1"/>
</dbReference>
<dbReference type="InterPro" id="IPR001881">
    <property type="entry name" value="EGF-like_Ca-bd_dom"/>
</dbReference>